<comment type="similarity">
    <text evidence="1">Belongs to the type-B carboxylesterase/lipase family.</text>
</comment>
<feature type="region of interest" description="Disordered" evidence="2">
    <location>
        <begin position="136"/>
        <end position="155"/>
    </location>
</feature>
<feature type="region of interest" description="Disordered" evidence="2">
    <location>
        <begin position="209"/>
        <end position="244"/>
    </location>
</feature>
<evidence type="ECO:0000313" key="4">
    <source>
        <dbReference type="EMBL" id="CAD7659991.1"/>
    </source>
</evidence>
<keyword evidence="5" id="KW-1185">Reference proteome</keyword>
<dbReference type="InterPro" id="IPR051093">
    <property type="entry name" value="Neuroligin/BSAL"/>
</dbReference>
<feature type="non-terminal residue" evidence="4">
    <location>
        <position position="1"/>
    </location>
</feature>
<dbReference type="Proteomes" id="UP000728032">
    <property type="component" value="Unassembled WGS sequence"/>
</dbReference>
<dbReference type="PANTHER" id="PTHR43903">
    <property type="entry name" value="NEUROLIGIN"/>
    <property type="match status" value="1"/>
</dbReference>
<evidence type="ECO:0000256" key="3">
    <source>
        <dbReference type="SAM" id="Phobius"/>
    </source>
</evidence>
<name>A0A7R9MH19_9ACAR</name>
<evidence type="ECO:0000256" key="2">
    <source>
        <dbReference type="SAM" id="MobiDB-lite"/>
    </source>
</evidence>
<accession>A0A7R9MH19</accession>
<organism evidence="4">
    <name type="scientific">Oppiella nova</name>
    <dbReference type="NCBI Taxonomy" id="334625"/>
    <lineage>
        <taxon>Eukaryota</taxon>
        <taxon>Metazoa</taxon>
        <taxon>Ecdysozoa</taxon>
        <taxon>Arthropoda</taxon>
        <taxon>Chelicerata</taxon>
        <taxon>Arachnida</taxon>
        <taxon>Acari</taxon>
        <taxon>Acariformes</taxon>
        <taxon>Sarcoptiformes</taxon>
        <taxon>Oribatida</taxon>
        <taxon>Brachypylina</taxon>
        <taxon>Oppioidea</taxon>
        <taxon>Oppiidae</taxon>
        <taxon>Oppiella</taxon>
    </lineage>
</organism>
<keyword evidence="3" id="KW-0472">Membrane</keyword>
<feature type="transmembrane region" description="Helical" evidence="3">
    <location>
        <begin position="102"/>
        <end position="126"/>
    </location>
</feature>
<dbReference type="AlphaFoldDB" id="A0A7R9MH19"/>
<protein>
    <submittedName>
        <fullName evidence="4">Uncharacterized protein</fullName>
    </submittedName>
</protein>
<dbReference type="EMBL" id="OC933748">
    <property type="protein sequence ID" value="CAD7659991.1"/>
    <property type="molecule type" value="Genomic_DNA"/>
</dbReference>
<keyword evidence="3" id="KW-0812">Transmembrane</keyword>
<gene>
    <name evidence="4" type="ORF">ONB1V03_LOCUS16562</name>
</gene>
<dbReference type="EMBL" id="CAJPVJ010018923">
    <property type="protein sequence ID" value="CAG2177129.1"/>
    <property type="molecule type" value="Genomic_DNA"/>
</dbReference>
<feature type="compositionally biased region" description="Basic and acidic residues" evidence="2">
    <location>
        <begin position="144"/>
        <end position="155"/>
    </location>
</feature>
<sequence>EQVYLRHHLLTDHEDLSTYDGVVRQIAYKFLAPLPTVSQNIVISATTELVHHMSSTIITTEVVELTTTSITDINHPTAFPAKNINNTTTTSVILQNENYSTALTITIGIGCSLLILNMLIFAGVYYQLDKNRNIAQNNSNQKSNKNEDSPSKGDETIALSDKMEASTISRMSIPSPISNMIGRSDSSDHLDNIYYQYKAAKSYSMANNVGHNNGHNSLRRPQKVNVPTAPVPKSSHHDQASQVPSHLANDLKLIPVYIEHNLSAKEMAV</sequence>
<reference evidence="4" key="1">
    <citation type="submission" date="2020-11" db="EMBL/GenBank/DDBJ databases">
        <authorList>
            <person name="Tran Van P."/>
        </authorList>
    </citation>
    <scope>NUCLEOTIDE SEQUENCE</scope>
</reference>
<evidence type="ECO:0000313" key="5">
    <source>
        <dbReference type="Proteomes" id="UP000728032"/>
    </source>
</evidence>
<proteinExistence type="inferred from homology"/>
<keyword evidence="3" id="KW-1133">Transmembrane helix</keyword>
<evidence type="ECO:0000256" key="1">
    <source>
        <dbReference type="ARBA" id="ARBA00005964"/>
    </source>
</evidence>
<dbReference type="OrthoDB" id="3200163at2759"/>